<dbReference type="GO" id="GO:0008033">
    <property type="term" value="P:tRNA processing"/>
    <property type="evidence" value="ECO:0007669"/>
    <property type="project" value="UniProtKB-KW"/>
</dbReference>
<comment type="caution">
    <text evidence="3">The sequence shown here is derived from an EMBL/GenBank/DDBJ whole genome shotgun (WGS) entry which is preliminary data.</text>
</comment>
<dbReference type="InterPro" id="IPR049128">
    <property type="entry name" value="Pop8-like_dom"/>
</dbReference>
<dbReference type="InParanoid" id="A0A409YR17"/>
<dbReference type="Proteomes" id="UP000284706">
    <property type="component" value="Unassembled WGS sequence"/>
</dbReference>
<evidence type="ECO:0000256" key="1">
    <source>
        <dbReference type="ARBA" id="ARBA00022694"/>
    </source>
</evidence>
<reference evidence="3 4" key="1">
    <citation type="journal article" date="2018" name="Evol. Lett.">
        <title>Horizontal gene cluster transfer increased hallucinogenic mushroom diversity.</title>
        <authorList>
            <person name="Reynolds H.T."/>
            <person name="Vijayakumar V."/>
            <person name="Gluck-Thaler E."/>
            <person name="Korotkin H.B."/>
            <person name="Matheny P.B."/>
            <person name="Slot J.C."/>
        </authorList>
    </citation>
    <scope>NUCLEOTIDE SEQUENCE [LARGE SCALE GENOMIC DNA]</scope>
    <source>
        <strain evidence="3 4">SRW20</strain>
    </source>
</reference>
<gene>
    <name evidence="3" type="ORF">CVT26_011318</name>
</gene>
<feature type="domain" description="Ribonucleases P/MRP subunit Pop8-like" evidence="2">
    <location>
        <begin position="21"/>
        <end position="77"/>
    </location>
</feature>
<evidence type="ECO:0000313" key="3">
    <source>
        <dbReference type="EMBL" id="PPR05440.1"/>
    </source>
</evidence>
<dbReference type="Pfam" id="PF20976">
    <property type="entry name" value="Pop8"/>
    <property type="match status" value="1"/>
</dbReference>
<dbReference type="AlphaFoldDB" id="A0A409YR17"/>
<dbReference type="GO" id="GO:1902555">
    <property type="term" value="C:endoribonuclease complex"/>
    <property type="evidence" value="ECO:0007669"/>
    <property type="project" value="UniProtKB-ARBA"/>
</dbReference>
<organism evidence="3 4">
    <name type="scientific">Gymnopilus dilepis</name>
    <dbReference type="NCBI Taxonomy" id="231916"/>
    <lineage>
        <taxon>Eukaryota</taxon>
        <taxon>Fungi</taxon>
        <taxon>Dikarya</taxon>
        <taxon>Basidiomycota</taxon>
        <taxon>Agaricomycotina</taxon>
        <taxon>Agaricomycetes</taxon>
        <taxon>Agaricomycetidae</taxon>
        <taxon>Agaricales</taxon>
        <taxon>Agaricineae</taxon>
        <taxon>Hymenogastraceae</taxon>
        <taxon>Gymnopilus</taxon>
    </lineage>
</organism>
<dbReference type="EMBL" id="NHYE01000482">
    <property type="protein sequence ID" value="PPR05440.1"/>
    <property type="molecule type" value="Genomic_DNA"/>
</dbReference>
<sequence length="104" mass="11072">MTSESLSTNNHYLRFSIAPSTTSELSARKVISDALTESFGLTSASTNVDILWLSGDGSQCIVRCHKEDTAKLAGALASRTDSPRLTLQTESPFLPSLLSLGPSL</sequence>
<name>A0A409YR17_9AGAR</name>
<protein>
    <recommendedName>
        <fullName evidence="2">Ribonucleases P/MRP subunit Pop8-like domain-containing protein</fullName>
    </recommendedName>
</protein>
<dbReference type="OrthoDB" id="3265020at2759"/>
<keyword evidence="1" id="KW-0819">tRNA processing</keyword>
<evidence type="ECO:0000259" key="2">
    <source>
        <dbReference type="Pfam" id="PF20976"/>
    </source>
</evidence>
<keyword evidence="4" id="KW-1185">Reference proteome</keyword>
<accession>A0A409YR17</accession>
<dbReference type="SUPFAM" id="SSF160350">
    <property type="entry name" value="Rnp2-like"/>
    <property type="match status" value="1"/>
</dbReference>
<evidence type="ECO:0000313" key="4">
    <source>
        <dbReference type="Proteomes" id="UP000284706"/>
    </source>
</evidence>
<dbReference type="InterPro" id="IPR038085">
    <property type="entry name" value="Rnp2-like_sf"/>
</dbReference>
<proteinExistence type="predicted"/>
<dbReference type="GO" id="GO:1990904">
    <property type="term" value="C:ribonucleoprotein complex"/>
    <property type="evidence" value="ECO:0007669"/>
    <property type="project" value="UniProtKB-ARBA"/>
</dbReference>